<gene>
    <name evidence="2" type="ORF">EI427_24785</name>
</gene>
<feature type="transmembrane region" description="Helical" evidence="1">
    <location>
        <begin position="25"/>
        <end position="48"/>
    </location>
</feature>
<accession>A0A3Q9FQ85</accession>
<sequence>MPTERYVTVVKWMWSSDGQNAFPTIFLKFLDVILIDYSLIICMTMTFLEDFYQEKKVYFSSLTTDELISKFNREVGNTGWTGSRGVYLAALNEEISKRKIKGTDLIIQGGRMSILRKVKFVNNQLFTL</sequence>
<dbReference type="AlphaFoldDB" id="A0A3Q9FQ85"/>
<proteinExistence type="predicted"/>
<keyword evidence="3" id="KW-1185">Reference proteome</keyword>
<keyword evidence="1" id="KW-0812">Transmembrane</keyword>
<dbReference type="Proteomes" id="UP000267268">
    <property type="component" value="Chromosome 2"/>
</dbReference>
<organism evidence="2 3">
    <name type="scientific">Flammeovirga pectinis</name>
    <dbReference type="NCBI Taxonomy" id="2494373"/>
    <lineage>
        <taxon>Bacteria</taxon>
        <taxon>Pseudomonadati</taxon>
        <taxon>Bacteroidota</taxon>
        <taxon>Cytophagia</taxon>
        <taxon>Cytophagales</taxon>
        <taxon>Flammeovirgaceae</taxon>
        <taxon>Flammeovirga</taxon>
    </lineage>
</organism>
<evidence type="ECO:0000313" key="3">
    <source>
        <dbReference type="Proteomes" id="UP000267268"/>
    </source>
</evidence>
<reference evidence="2 3" key="1">
    <citation type="submission" date="2018-12" db="EMBL/GenBank/DDBJ databases">
        <title>Flammeovirga pectinis sp. nov., isolated from the gut of the Korean scallop, Patinopecten yessoensis.</title>
        <authorList>
            <person name="Bae J.-W."/>
            <person name="Jeong Y.-S."/>
            <person name="Kang W."/>
        </authorList>
    </citation>
    <scope>NUCLEOTIDE SEQUENCE [LARGE SCALE GENOMIC DNA]</scope>
    <source>
        <strain evidence="2 3">L12M1</strain>
    </source>
</reference>
<evidence type="ECO:0000313" key="2">
    <source>
        <dbReference type="EMBL" id="AZQ65430.1"/>
    </source>
</evidence>
<protein>
    <submittedName>
        <fullName evidence="2">Uncharacterized protein</fullName>
    </submittedName>
</protein>
<dbReference type="KEGG" id="fll:EI427_24785"/>
<evidence type="ECO:0000256" key="1">
    <source>
        <dbReference type="SAM" id="Phobius"/>
    </source>
</evidence>
<dbReference type="EMBL" id="CP034563">
    <property type="protein sequence ID" value="AZQ65430.1"/>
    <property type="molecule type" value="Genomic_DNA"/>
</dbReference>
<keyword evidence="1" id="KW-1133">Transmembrane helix</keyword>
<name>A0A3Q9FQ85_9BACT</name>
<keyword evidence="1" id="KW-0472">Membrane</keyword>